<dbReference type="EC" id="3.4.16.4" evidence="4"/>
<accession>A0A0E3ZMT7</accession>
<evidence type="ECO:0000256" key="3">
    <source>
        <dbReference type="SAM" id="SignalP"/>
    </source>
</evidence>
<dbReference type="Proteomes" id="UP000061135">
    <property type="component" value="Chromosome"/>
</dbReference>
<dbReference type="RefSeq" id="WP_205621271.1">
    <property type="nucleotide sequence ID" value="NZ_CP007501.1"/>
</dbReference>
<dbReference type="PANTHER" id="PTHR30023:SF0">
    <property type="entry name" value="PENICILLIN-SENSITIVE CARBOXYPEPTIDASE A"/>
    <property type="match status" value="1"/>
</dbReference>
<dbReference type="GO" id="GO:0006508">
    <property type="term" value="P:proteolysis"/>
    <property type="evidence" value="ECO:0007669"/>
    <property type="project" value="InterPro"/>
</dbReference>
<dbReference type="PRINTS" id="PR00922">
    <property type="entry name" value="DADACBPTASE3"/>
</dbReference>
<dbReference type="EC" id="3.4.21.-" evidence="4"/>
<dbReference type="PANTHER" id="PTHR30023">
    <property type="entry name" value="D-ALANYL-D-ALANINE CARBOXYPEPTIDASE"/>
    <property type="match status" value="1"/>
</dbReference>
<dbReference type="InterPro" id="IPR000667">
    <property type="entry name" value="Peptidase_S13"/>
</dbReference>
<gene>
    <name evidence="4" type="ORF">CL55_00017920</name>
</gene>
<dbReference type="SUPFAM" id="SSF56601">
    <property type="entry name" value="beta-lactamase/transpeptidase-like"/>
    <property type="match status" value="1"/>
</dbReference>
<evidence type="ECO:0000256" key="2">
    <source>
        <dbReference type="ARBA" id="ARBA00022801"/>
    </source>
</evidence>
<name>A0A0E3ZMT7_9BURK</name>
<keyword evidence="3" id="KW-0732">Signal</keyword>
<dbReference type="NCBIfam" id="TIGR00666">
    <property type="entry name" value="PBP4"/>
    <property type="match status" value="1"/>
</dbReference>
<dbReference type="Pfam" id="PF02113">
    <property type="entry name" value="Peptidase_S13"/>
    <property type="match status" value="1"/>
</dbReference>
<sequence>MRTQNTSPSNKTPVNRLLVCVLTYLLFSPQAHSADPASQEATLKYVPKAVAASLEKNQIPKEAISISVLEIKPGQAGKVTAKTAVDWRSKQAMNPASTMKLVTTLTGLDILGPQYRWRTNIYTDGLIRQGTLKGNLYLQGTGDPKLIPEEFAKMMKALQNLGIQKIDGNLFFDRSAYAPSVMEHNTIDGESLRAYNVPPDPLLYAFRTLSFQLGKSRTADFIDISYTPPLSQLKVINQMQLVNQPCDNWRSNLRFNLDPEGDGAPTNQLLTAQFSGSFPNACKGVSYNVVALDANTFITQGFAAAWELAGGTWAQAPTGKSGTVPLASRLLLQFEGISLADDVQDINKHSNNVMARQLMLTLALEKMGKPATTENGELVIQSWLKGLGLQFPELVIENGSGLSRTEAISAEHMTQLLVAARNLSVADTFYNSLPIAGTDGTMKNRLIAHLRKFLHLKKKPEARIKTGALVDVRAISGYVMSKSGKMYAVTSFINHPNALRGLEAHDQLLAWLLNDGPDPKQAR</sequence>
<dbReference type="Gene3D" id="3.50.80.20">
    <property type="entry name" value="D-Ala-D-Ala carboxypeptidase C, peptidase S13"/>
    <property type="match status" value="1"/>
</dbReference>
<keyword evidence="5" id="KW-1185">Reference proteome</keyword>
<feature type="signal peptide" evidence="3">
    <location>
        <begin position="1"/>
        <end position="33"/>
    </location>
</feature>
<organism evidence="4 5">
    <name type="scientific">Polynucleobacter duraquae</name>
    <dbReference type="NCBI Taxonomy" id="1835254"/>
    <lineage>
        <taxon>Bacteria</taxon>
        <taxon>Pseudomonadati</taxon>
        <taxon>Pseudomonadota</taxon>
        <taxon>Betaproteobacteria</taxon>
        <taxon>Burkholderiales</taxon>
        <taxon>Burkholderiaceae</taxon>
        <taxon>Polynucleobacter</taxon>
    </lineage>
</organism>
<dbReference type="InterPro" id="IPR012338">
    <property type="entry name" value="Beta-lactam/transpept-like"/>
</dbReference>
<protein>
    <submittedName>
        <fullName evidence="4">D-alanyl-D-alanine carboxypeptidase, serine-type, PBP4 family</fullName>
        <ecNumber evidence="4">3.4.16.4</ecNumber>
        <ecNumber evidence="4">3.4.21.-</ecNumber>
    </submittedName>
</protein>
<dbReference type="PATRIC" id="fig|576611.7.peg.1820"/>
<dbReference type="KEGG" id="pdq:CL55_00017920"/>
<feature type="chain" id="PRO_5002416592" evidence="3">
    <location>
        <begin position="34"/>
        <end position="523"/>
    </location>
</feature>
<dbReference type="Gene3D" id="3.40.710.10">
    <property type="entry name" value="DD-peptidase/beta-lactamase superfamily"/>
    <property type="match status" value="1"/>
</dbReference>
<keyword evidence="2 4" id="KW-0378">Hydrolase</keyword>
<dbReference type="STRING" id="1835254.CL55_00017920"/>
<dbReference type="HOGENOM" id="CLU_017692_2_1_4"/>
<proteinExistence type="inferred from homology"/>
<evidence type="ECO:0000256" key="1">
    <source>
        <dbReference type="ARBA" id="ARBA00006096"/>
    </source>
</evidence>
<keyword evidence="4" id="KW-0645">Protease</keyword>
<comment type="similarity">
    <text evidence="1">Belongs to the peptidase S13 family.</text>
</comment>
<dbReference type="MEROPS" id="S13.003"/>
<evidence type="ECO:0000313" key="5">
    <source>
        <dbReference type="Proteomes" id="UP000061135"/>
    </source>
</evidence>
<evidence type="ECO:0000313" key="4">
    <source>
        <dbReference type="EMBL" id="AKD26125.1"/>
    </source>
</evidence>
<dbReference type="EMBL" id="CP007501">
    <property type="protein sequence ID" value="AKD26125.1"/>
    <property type="molecule type" value="Genomic_DNA"/>
</dbReference>
<reference evidence="4 5" key="1">
    <citation type="submission" date="2014-03" db="EMBL/GenBank/DDBJ databases">
        <title>Genome of Polynucleobacter strain MWH-MoK4.</title>
        <authorList>
            <person name="Hahn M.W."/>
        </authorList>
    </citation>
    <scope>NUCLEOTIDE SEQUENCE [LARGE SCALE GENOMIC DNA]</scope>
    <source>
        <strain evidence="4 5">MWH-MoK4</strain>
    </source>
</reference>
<dbReference type="AlphaFoldDB" id="A0A0E3ZMT7"/>
<keyword evidence="4" id="KW-0121">Carboxypeptidase</keyword>
<dbReference type="GO" id="GO:0000270">
    <property type="term" value="P:peptidoglycan metabolic process"/>
    <property type="evidence" value="ECO:0007669"/>
    <property type="project" value="TreeGrafter"/>
</dbReference>
<dbReference type="GO" id="GO:0009002">
    <property type="term" value="F:serine-type D-Ala-D-Ala carboxypeptidase activity"/>
    <property type="evidence" value="ECO:0007669"/>
    <property type="project" value="UniProtKB-EC"/>
</dbReference>